<dbReference type="AlphaFoldDB" id="A0A0F5K2B1"/>
<sequence length="201" mass="22009">MEAFFTISRKTFQAFSEMYKLRLGHYFKISWSDGTRAILNRPLLSVGIFAAIFASSLWRTEIVEMARVAGAARGQGGMPALIHILLARVLQSFATMALTVHVIRYALLGGNGSGHVSMLRRIWRAYRVTSLLSVFAVLGGGVLVLLMFFTLHHLAWGAHHGIASTFVSITFPIALCFFIMVRLSFLTCSGAIGEPLSISAA</sequence>
<feature type="transmembrane region" description="Helical" evidence="1">
    <location>
        <begin position="38"/>
        <end position="60"/>
    </location>
</feature>
<name>A0A0F5K2B1_9BURK</name>
<feature type="transmembrane region" description="Helical" evidence="1">
    <location>
        <begin position="161"/>
        <end position="181"/>
    </location>
</feature>
<keyword evidence="1" id="KW-0812">Transmembrane</keyword>
<dbReference type="PATRIC" id="fig|28092.6.peg.2410"/>
<evidence type="ECO:0000313" key="2">
    <source>
        <dbReference type="EMBL" id="KKB63682.1"/>
    </source>
</evidence>
<evidence type="ECO:0000256" key="1">
    <source>
        <dbReference type="SAM" id="Phobius"/>
    </source>
</evidence>
<feature type="transmembrane region" description="Helical" evidence="1">
    <location>
        <begin position="80"/>
        <end position="107"/>
    </location>
</feature>
<organism evidence="2 3">
    <name type="scientific">Robbsia andropogonis</name>
    <dbReference type="NCBI Taxonomy" id="28092"/>
    <lineage>
        <taxon>Bacteria</taxon>
        <taxon>Pseudomonadati</taxon>
        <taxon>Pseudomonadota</taxon>
        <taxon>Betaproteobacteria</taxon>
        <taxon>Burkholderiales</taxon>
        <taxon>Burkholderiaceae</taxon>
        <taxon>Robbsia</taxon>
    </lineage>
</organism>
<keyword evidence="3" id="KW-1185">Reference proteome</keyword>
<keyword evidence="1" id="KW-0472">Membrane</keyword>
<evidence type="ECO:0000313" key="3">
    <source>
        <dbReference type="Proteomes" id="UP000033618"/>
    </source>
</evidence>
<dbReference type="EMBL" id="LAQU01000008">
    <property type="protein sequence ID" value="KKB63682.1"/>
    <property type="molecule type" value="Genomic_DNA"/>
</dbReference>
<gene>
    <name evidence="2" type="ORF">WM40_10190</name>
</gene>
<feature type="transmembrane region" description="Helical" evidence="1">
    <location>
        <begin position="128"/>
        <end position="149"/>
    </location>
</feature>
<reference evidence="2 3" key="1">
    <citation type="submission" date="2015-03" db="EMBL/GenBank/DDBJ databases">
        <title>Draft Genome Sequence of Burkholderia andropogonis type strain ICMP2807, isolated from Sorghum bicolor.</title>
        <authorList>
            <person name="Lopes-Santos L."/>
            <person name="Castro D.B."/>
            <person name="Ottoboni L.M."/>
            <person name="Park D."/>
            <person name="Weirc B.S."/>
            <person name="Destefano S.A."/>
        </authorList>
    </citation>
    <scope>NUCLEOTIDE SEQUENCE [LARGE SCALE GENOMIC DNA]</scope>
    <source>
        <strain evidence="2 3">ICMP2807</strain>
    </source>
</reference>
<keyword evidence="1" id="KW-1133">Transmembrane helix</keyword>
<comment type="caution">
    <text evidence="2">The sequence shown here is derived from an EMBL/GenBank/DDBJ whole genome shotgun (WGS) entry which is preliminary data.</text>
</comment>
<proteinExistence type="predicted"/>
<protein>
    <submittedName>
        <fullName evidence="2">Uncharacterized protein</fullName>
    </submittedName>
</protein>
<accession>A0A0F5K2B1</accession>
<dbReference type="Proteomes" id="UP000033618">
    <property type="component" value="Unassembled WGS sequence"/>
</dbReference>